<accession>A0AC59EWN4</accession>
<evidence type="ECO:0000313" key="2">
    <source>
        <dbReference type="Proteomes" id="UP000204225"/>
    </source>
</evidence>
<protein>
    <submittedName>
        <fullName evidence="1">Uncharacterized protein</fullName>
    </submittedName>
</protein>
<name>A0AC59EWN4_9VIRU</name>
<reference evidence="1 2" key="1">
    <citation type="journal article" date="2013" name="Proc. Natl. Acad. Sci. U.S.A.">
        <title>Genome of Phaeocystis globosa virus PgV-16T highlights the common ancestry of the largest known DNA viruses infecting eukaryotes.</title>
        <authorList>
            <person name="Santini S."/>
            <person name="Jeudy S."/>
            <person name="Bartoli J."/>
            <person name="Poirot O."/>
            <person name="Lescot M."/>
            <person name="Abergel C."/>
            <person name="Barbe V."/>
            <person name="Wommack K.E."/>
            <person name="Noordeloos A.A."/>
            <person name="Brussaard C.P."/>
            <person name="Claverie J.M."/>
        </authorList>
    </citation>
    <scope>NUCLEOTIDE SEQUENCE [LARGE SCALE GENOMIC DNA]</scope>
    <source>
        <strain evidence="1 2">16T</strain>
    </source>
</reference>
<evidence type="ECO:0000313" key="1">
    <source>
        <dbReference type="EMBL" id="AGM15371.1"/>
    </source>
</evidence>
<gene>
    <name evidence="1" type="ORF">PGCG_00059</name>
</gene>
<keyword evidence="2" id="KW-1185">Reference proteome</keyword>
<dbReference type="EMBL" id="KC662249">
    <property type="protein sequence ID" value="AGM15371.1"/>
    <property type="molecule type" value="Genomic_DNA"/>
</dbReference>
<dbReference type="Proteomes" id="UP000204225">
    <property type="component" value="Segment"/>
</dbReference>
<sequence length="78" mass="8950">MNNLLTSSVISVIYFLFKFIEMRFVLKENKPLKELTKDTFLVFSAVSVGLIVLEQFNLNEIVGNFKTVPTVFVSKPDF</sequence>
<organism evidence="1 2">
    <name type="scientific">Phaeocystis globosa virus PgV-16T</name>
    <dbReference type="NCBI Taxonomy" id="3071227"/>
    <lineage>
        <taxon>Viruses</taxon>
        <taxon>Varidnaviria</taxon>
        <taxon>Bamfordvirae</taxon>
        <taxon>Nucleocytoviricota</taxon>
        <taxon>Megaviricetes</taxon>
        <taxon>Imitervirales</taxon>
        <taxon>Mesomimiviridae</taxon>
        <taxon>Tethysvirus</taxon>
        <taxon>Tethysvirus hollandense</taxon>
    </lineage>
</organism>
<proteinExistence type="predicted"/>